<reference evidence="1" key="1">
    <citation type="journal article" date="2023" name="G3 (Bethesda)">
        <title>A reference genome for the long-term kleptoplast-retaining sea slug Elysia crispata morphotype clarki.</title>
        <authorList>
            <person name="Eastman K.E."/>
            <person name="Pendleton A.L."/>
            <person name="Shaikh M.A."/>
            <person name="Suttiyut T."/>
            <person name="Ogas R."/>
            <person name="Tomko P."/>
            <person name="Gavelis G."/>
            <person name="Widhalm J.R."/>
            <person name="Wisecaver J.H."/>
        </authorList>
    </citation>
    <scope>NUCLEOTIDE SEQUENCE</scope>
    <source>
        <strain evidence="1">ECLA1</strain>
    </source>
</reference>
<dbReference type="EMBL" id="JAWDGP010004208">
    <property type="protein sequence ID" value="KAK3766612.1"/>
    <property type="molecule type" value="Genomic_DNA"/>
</dbReference>
<gene>
    <name evidence="1" type="ORF">RRG08_042391</name>
</gene>
<accession>A0AAE0ZC08</accession>
<proteinExistence type="predicted"/>
<protein>
    <submittedName>
        <fullName evidence="1">Uncharacterized protein</fullName>
    </submittedName>
</protein>
<comment type="caution">
    <text evidence="1">The sequence shown here is derived from an EMBL/GenBank/DDBJ whole genome shotgun (WGS) entry which is preliminary data.</text>
</comment>
<dbReference type="Proteomes" id="UP001283361">
    <property type="component" value="Unassembled WGS sequence"/>
</dbReference>
<organism evidence="1 2">
    <name type="scientific">Elysia crispata</name>
    <name type="common">lettuce slug</name>
    <dbReference type="NCBI Taxonomy" id="231223"/>
    <lineage>
        <taxon>Eukaryota</taxon>
        <taxon>Metazoa</taxon>
        <taxon>Spiralia</taxon>
        <taxon>Lophotrochozoa</taxon>
        <taxon>Mollusca</taxon>
        <taxon>Gastropoda</taxon>
        <taxon>Heterobranchia</taxon>
        <taxon>Euthyneura</taxon>
        <taxon>Panpulmonata</taxon>
        <taxon>Sacoglossa</taxon>
        <taxon>Placobranchoidea</taxon>
        <taxon>Plakobranchidae</taxon>
        <taxon>Elysia</taxon>
    </lineage>
</organism>
<dbReference type="AlphaFoldDB" id="A0AAE0ZC08"/>
<sequence length="134" mass="14653">MVGVQGRTVVESHLSASVFHFVCFLIDYNAATGYVSTIAVTARGPVSLHFLHAKVILNSLAATNRWSYLPVIRVIFPSVGQCLDFSEDIVTRRHVELQGLRWSSPILLYVVRLQTSTGSGRVLGCNLTLLSAPP</sequence>
<evidence type="ECO:0000313" key="1">
    <source>
        <dbReference type="EMBL" id="KAK3766612.1"/>
    </source>
</evidence>
<name>A0AAE0ZC08_9GAST</name>
<keyword evidence="2" id="KW-1185">Reference proteome</keyword>
<evidence type="ECO:0000313" key="2">
    <source>
        <dbReference type="Proteomes" id="UP001283361"/>
    </source>
</evidence>